<dbReference type="Proteomes" id="UP000770717">
    <property type="component" value="Unassembled WGS sequence"/>
</dbReference>
<feature type="chain" id="PRO_5035148254" evidence="1">
    <location>
        <begin position="27"/>
        <end position="150"/>
    </location>
</feature>
<keyword evidence="3" id="KW-1185">Reference proteome</keyword>
<name>A0A8J6KH35_ELECQ</name>
<evidence type="ECO:0000313" key="3">
    <source>
        <dbReference type="Proteomes" id="UP000770717"/>
    </source>
</evidence>
<dbReference type="EMBL" id="WNTK01000001">
    <property type="protein sequence ID" value="KAG9491946.1"/>
    <property type="molecule type" value="Genomic_DNA"/>
</dbReference>
<feature type="signal peptide" evidence="1">
    <location>
        <begin position="1"/>
        <end position="26"/>
    </location>
</feature>
<evidence type="ECO:0000256" key="1">
    <source>
        <dbReference type="SAM" id="SignalP"/>
    </source>
</evidence>
<comment type="caution">
    <text evidence="2">The sequence shown here is derived from an EMBL/GenBank/DDBJ whole genome shotgun (WGS) entry which is preliminary data.</text>
</comment>
<sequence>MIGCSGEWVGIIWLSALCPCYEYISATACLRPDPPSLILTALLCLSKAAVSNLLLHSVAAGSAVTPPQTVLTLIIGGPQHFHNGGAECQCSSAARGGESIQWSSGADHWRWPLQSAAVCASLTHCLPFPCSATRSLPLPALLPVPLTAVS</sequence>
<evidence type="ECO:0000313" key="2">
    <source>
        <dbReference type="EMBL" id="KAG9491946.1"/>
    </source>
</evidence>
<proteinExistence type="predicted"/>
<reference evidence="2" key="1">
    <citation type="thesis" date="2020" institute="ProQuest LLC" country="789 East Eisenhower Parkway, Ann Arbor, MI, USA">
        <title>Comparative Genomics and Chromosome Evolution.</title>
        <authorList>
            <person name="Mudd A.B."/>
        </authorList>
    </citation>
    <scope>NUCLEOTIDE SEQUENCE</scope>
    <source>
        <strain evidence="2">HN-11 Male</strain>
        <tissue evidence="2">Kidney and liver</tissue>
    </source>
</reference>
<gene>
    <name evidence="2" type="ORF">GDO78_000448</name>
</gene>
<protein>
    <submittedName>
        <fullName evidence="2">Uncharacterized protein</fullName>
    </submittedName>
</protein>
<organism evidence="2 3">
    <name type="scientific">Eleutherodactylus coqui</name>
    <name type="common">Puerto Rican coqui</name>
    <dbReference type="NCBI Taxonomy" id="57060"/>
    <lineage>
        <taxon>Eukaryota</taxon>
        <taxon>Metazoa</taxon>
        <taxon>Chordata</taxon>
        <taxon>Craniata</taxon>
        <taxon>Vertebrata</taxon>
        <taxon>Euteleostomi</taxon>
        <taxon>Amphibia</taxon>
        <taxon>Batrachia</taxon>
        <taxon>Anura</taxon>
        <taxon>Neobatrachia</taxon>
        <taxon>Hyloidea</taxon>
        <taxon>Eleutherodactylidae</taxon>
        <taxon>Eleutherodactylinae</taxon>
        <taxon>Eleutherodactylus</taxon>
        <taxon>Eleutherodactylus</taxon>
    </lineage>
</organism>
<dbReference type="AlphaFoldDB" id="A0A8J6KH35"/>
<keyword evidence="1" id="KW-0732">Signal</keyword>
<accession>A0A8J6KH35</accession>